<evidence type="ECO:0000313" key="15">
    <source>
        <dbReference type="EMBL" id="CAA7013955.1"/>
    </source>
</evidence>
<dbReference type="SMART" id="SM00473">
    <property type="entry name" value="PAN_AP"/>
    <property type="match status" value="1"/>
</dbReference>
<dbReference type="PANTHER" id="PTHR27002">
    <property type="entry name" value="RECEPTOR-LIKE SERINE/THREONINE-PROTEIN KINASE SD1-8"/>
    <property type="match status" value="1"/>
</dbReference>
<dbReference type="FunFam" id="3.30.200.20:FF:000039">
    <property type="entry name" value="receptor-like protein kinase FERONIA"/>
    <property type="match status" value="1"/>
</dbReference>
<dbReference type="InterPro" id="IPR001245">
    <property type="entry name" value="Ser-Thr/Tyr_kinase_cat_dom"/>
</dbReference>
<dbReference type="FunFam" id="1.10.510.10:FF:001023">
    <property type="entry name" value="Os07g0541700 protein"/>
    <property type="match status" value="1"/>
</dbReference>
<evidence type="ECO:0000256" key="10">
    <source>
        <dbReference type="ARBA" id="ARBA00048679"/>
    </source>
</evidence>
<dbReference type="EMBL" id="CACVBM020001723">
    <property type="protein sequence ID" value="CAA7058480.1"/>
    <property type="molecule type" value="Genomic_DNA"/>
</dbReference>
<dbReference type="Proteomes" id="UP000467841">
    <property type="component" value="Unassembled WGS sequence"/>
</dbReference>
<keyword evidence="17" id="KW-1185">Reference proteome</keyword>
<feature type="domain" description="Protein kinase" evidence="13">
    <location>
        <begin position="247"/>
        <end position="412"/>
    </location>
</feature>
<comment type="catalytic activity">
    <reaction evidence="9">
        <text>L-threonyl-[protein] + ATP = O-phospho-L-threonyl-[protein] + ADP + H(+)</text>
        <dbReference type="Rhea" id="RHEA:46608"/>
        <dbReference type="Rhea" id="RHEA-COMP:11060"/>
        <dbReference type="Rhea" id="RHEA-COMP:11605"/>
        <dbReference type="ChEBI" id="CHEBI:15378"/>
        <dbReference type="ChEBI" id="CHEBI:30013"/>
        <dbReference type="ChEBI" id="CHEBI:30616"/>
        <dbReference type="ChEBI" id="CHEBI:61977"/>
        <dbReference type="ChEBI" id="CHEBI:456216"/>
        <dbReference type="EC" id="2.7.11.1"/>
    </reaction>
</comment>
<dbReference type="AlphaFoldDB" id="A0A6D2HKX9"/>
<proteinExistence type="predicted"/>
<dbReference type="GO" id="GO:0005886">
    <property type="term" value="C:plasma membrane"/>
    <property type="evidence" value="ECO:0007669"/>
    <property type="project" value="TreeGrafter"/>
</dbReference>
<evidence type="ECO:0000256" key="6">
    <source>
        <dbReference type="ARBA" id="ARBA00022777"/>
    </source>
</evidence>
<keyword evidence="12" id="KW-0812">Transmembrane</keyword>
<dbReference type="Pfam" id="PF07714">
    <property type="entry name" value="PK_Tyr_Ser-Thr"/>
    <property type="match status" value="1"/>
</dbReference>
<evidence type="ECO:0000256" key="8">
    <source>
        <dbReference type="ARBA" id="ARBA00023157"/>
    </source>
</evidence>
<evidence type="ECO:0000259" key="13">
    <source>
        <dbReference type="PROSITE" id="PS50011"/>
    </source>
</evidence>
<evidence type="ECO:0000256" key="9">
    <source>
        <dbReference type="ARBA" id="ARBA00047899"/>
    </source>
</evidence>
<dbReference type="SUPFAM" id="SSF56112">
    <property type="entry name" value="Protein kinase-like (PK-like)"/>
    <property type="match status" value="1"/>
</dbReference>
<evidence type="ECO:0000313" key="17">
    <source>
        <dbReference type="Proteomes" id="UP000467841"/>
    </source>
</evidence>
<feature type="transmembrane region" description="Helical" evidence="12">
    <location>
        <begin position="178"/>
        <end position="197"/>
    </location>
</feature>
<comment type="catalytic activity">
    <reaction evidence="10">
        <text>L-seryl-[protein] + ATP = O-phospho-L-seryl-[protein] + ADP + H(+)</text>
        <dbReference type="Rhea" id="RHEA:17989"/>
        <dbReference type="Rhea" id="RHEA-COMP:9863"/>
        <dbReference type="Rhea" id="RHEA-COMP:11604"/>
        <dbReference type="ChEBI" id="CHEBI:15378"/>
        <dbReference type="ChEBI" id="CHEBI:29999"/>
        <dbReference type="ChEBI" id="CHEBI:30616"/>
        <dbReference type="ChEBI" id="CHEBI:83421"/>
        <dbReference type="ChEBI" id="CHEBI:456216"/>
        <dbReference type="EC" id="2.7.11.1"/>
    </reaction>
</comment>
<evidence type="ECO:0000256" key="12">
    <source>
        <dbReference type="SAM" id="Phobius"/>
    </source>
</evidence>
<dbReference type="Gene3D" id="1.10.510.10">
    <property type="entry name" value="Transferase(Phosphotransferase) domain 1"/>
    <property type="match status" value="1"/>
</dbReference>
<evidence type="ECO:0000256" key="4">
    <source>
        <dbReference type="ARBA" id="ARBA00022729"/>
    </source>
</evidence>
<dbReference type="InterPro" id="IPR000858">
    <property type="entry name" value="S_locus_glycoprot_dom"/>
</dbReference>
<evidence type="ECO:0000256" key="11">
    <source>
        <dbReference type="PROSITE-ProRule" id="PRU10141"/>
    </source>
</evidence>
<dbReference type="EMBL" id="CACVBM020000077">
    <property type="protein sequence ID" value="CAA7013955.1"/>
    <property type="molecule type" value="Genomic_DNA"/>
</dbReference>
<keyword evidence="12" id="KW-1133">Transmembrane helix</keyword>
<gene>
    <name evidence="15" type="ORF">MERR_LOCUS1189</name>
    <name evidence="16" type="ORF">MERR_LOCUS45716</name>
</gene>
<keyword evidence="2" id="KW-0723">Serine/threonine-protein kinase</keyword>
<dbReference type="Gene3D" id="3.30.200.20">
    <property type="entry name" value="Phosphorylase Kinase, domain 1"/>
    <property type="match status" value="1"/>
</dbReference>
<keyword evidence="8" id="KW-1015">Disulfide bond</keyword>
<dbReference type="SMART" id="SM00220">
    <property type="entry name" value="S_TKc"/>
    <property type="match status" value="1"/>
</dbReference>
<dbReference type="OrthoDB" id="4062651at2759"/>
<name>A0A6D2HKX9_9BRAS</name>
<feature type="domain" description="Apple" evidence="14">
    <location>
        <begin position="84"/>
        <end position="167"/>
    </location>
</feature>
<organism evidence="15 17">
    <name type="scientific">Microthlaspi erraticum</name>
    <dbReference type="NCBI Taxonomy" id="1685480"/>
    <lineage>
        <taxon>Eukaryota</taxon>
        <taxon>Viridiplantae</taxon>
        <taxon>Streptophyta</taxon>
        <taxon>Embryophyta</taxon>
        <taxon>Tracheophyta</taxon>
        <taxon>Spermatophyta</taxon>
        <taxon>Magnoliopsida</taxon>
        <taxon>eudicotyledons</taxon>
        <taxon>Gunneridae</taxon>
        <taxon>Pentapetalae</taxon>
        <taxon>rosids</taxon>
        <taxon>malvids</taxon>
        <taxon>Brassicales</taxon>
        <taxon>Brassicaceae</taxon>
        <taxon>Coluteocarpeae</taxon>
        <taxon>Microthlaspi</taxon>
    </lineage>
</organism>
<dbReference type="PROSITE" id="PS50948">
    <property type="entry name" value="PAN"/>
    <property type="match status" value="1"/>
</dbReference>
<evidence type="ECO:0000256" key="7">
    <source>
        <dbReference type="ARBA" id="ARBA00022840"/>
    </source>
</evidence>
<keyword evidence="6" id="KW-0418">Kinase</keyword>
<evidence type="ECO:0000259" key="14">
    <source>
        <dbReference type="PROSITE" id="PS50948"/>
    </source>
</evidence>
<sequence>MSMLKLTSLARLYQLSWNQSRGVWGVGWFADLEFCDLYNNCGDNAYCVMKSLVSKGCACIQGYDPIGPNMTSGAGCVRQTSLTCGSDQFVPLVNMSFPYALNIVQLDSVKDLQGCRMECIKDCRCVAFSVSSSFHFNSSSCTYWMDKIQDLRQYMNENGITLHVKLNGKKKKKKKTGLAIGLCLGLAALFFLGLAFYCCWKKWKHQTLVARETELSAVRESSGGHTELIENAPLPPMEFEAILRATDNFAIEIGEGGFGKVYRGRLPDGREIAAKRLSDSSNQGRAEFKTEVMLAGNLQHLNLVNLIGWSTHGDEMVLVYELLPNGNLETHLFDQSSRALTWQMRYDIIKGTARGMAYLHHGSRFVTVHRDLKPSNILLDGDMLPKISDFGMARVVQRDQNQDNTRRTVGTQ</sequence>
<dbReference type="InterPro" id="IPR011009">
    <property type="entry name" value="Kinase-like_dom_sf"/>
</dbReference>
<dbReference type="EC" id="2.7.11.1" evidence="1"/>
<dbReference type="InterPro" id="IPR017441">
    <property type="entry name" value="Protein_kinase_ATP_BS"/>
</dbReference>
<keyword evidence="7 11" id="KW-0067">ATP-binding</keyword>
<accession>A0A6D2HKX9</accession>
<protein>
    <recommendedName>
        <fullName evidence="1">non-specific serine/threonine protein kinase</fullName>
        <ecNumber evidence="1">2.7.11.1</ecNumber>
    </recommendedName>
</protein>
<keyword evidence="4" id="KW-0732">Signal</keyword>
<reference evidence="15 17" key="1">
    <citation type="submission" date="2020-01" db="EMBL/GenBank/DDBJ databases">
        <authorList>
            <person name="Mishra B."/>
        </authorList>
    </citation>
    <scope>NUCLEOTIDE SEQUENCE [LARGE SCALE GENOMIC DNA]</scope>
</reference>
<keyword evidence="12" id="KW-0472">Membrane</keyword>
<evidence type="ECO:0000256" key="1">
    <source>
        <dbReference type="ARBA" id="ARBA00012513"/>
    </source>
</evidence>
<dbReference type="PROSITE" id="PS50011">
    <property type="entry name" value="PROTEIN_KINASE_DOM"/>
    <property type="match status" value="1"/>
</dbReference>
<keyword evidence="3" id="KW-0808">Transferase</keyword>
<dbReference type="Pfam" id="PF08276">
    <property type="entry name" value="PAN_2"/>
    <property type="match status" value="1"/>
</dbReference>
<dbReference type="Pfam" id="PF00954">
    <property type="entry name" value="S_locus_glycop"/>
    <property type="match status" value="1"/>
</dbReference>
<dbReference type="PROSITE" id="PS00107">
    <property type="entry name" value="PROTEIN_KINASE_ATP"/>
    <property type="match status" value="1"/>
</dbReference>
<evidence type="ECO:0000256" key="5">
    <source>
        <dbReference type="ARBA" id="ARBA00022741"/>
    </source>
</evidence>
<dbReference type="PANTHER" id="PTHR27002:SF1044">
    <property type="entry name" value="PROTEIN KINASE SUPERFAMILY PROTEIN"/>
    <property type="match status" value="1"/>
</dbReference>
<feature type="binding site" evidence="11">
    <location>
        <position position="275"/>
    </location>
    <ligand>
        <name>ATP</name>
        <dbReference type="ChEBI" id="CHEBI:30616"/>
    </ligand>
</feature>
<evidence type="ECO:0000256" key="2">
    <source>
        <dbReference type="ARBA" id="ARBA00022527"/>
    </source>
</evidence>
<dbReference type="InterPro" id="IPR000719">
    <property type="entry name" value="Prot_kinase_dom"/>
</dbReference>
<dbReference type="GO" id="GO:0004674">
    <property type="term" value="F:protein serine/threonine kinase activity"/>
    <property type="evidence" value="ECO:0007669"/>
    <property type="project" value="UniProtKB-KW"/>
</dbReference>
<keyword evidence="5 11" id="KW-0547">Nucleotide-binding</keyword>
<evidence type="ECO:0000256" key="3">
    <source>
        <dbReference type="ARBA" id="ARBA00022679"/>
    </source>
</evidence>
<dbReference type="GO" id="GO:0048544">
    <property type="term" value="P:recognition of pollen"/>
    <property type="evidence" value="ECO:0007669"/>
    <property type="project" value="InterPro"/>
</dbReference>
<evidence type="ECO:0000313" key="16">
    <source>
        <dbReference type="EMBL" id="CAA7058480.1"/>
    </source>
</evidence>
<dbReference type="GO" id="GO:0005524">
    <property type="term" value="F:ATP binding"/>
    <property type="evidence" value="ECO:0007669"/>
    <property type="project" value="UniProtKB-UniRule"/>
</dbReference>
<dbReference type="InterPro" id="IPR003609">
    <property type="entry name" value="Pan_app"/>
</dbReference>